<dbReference type="PANTHER" id="PTHR31107">
    <property type="entry name" value="APOPTOGENIC PROTEIN 1, MITOCHONDRIAL"/>
    <property type="match status" value="1"/>
</dbReference>
<organism evidence="7 8">
    <name type="scientific">Fopius arisanus</name>
    <dbReference type="NCBI Taxonomy" id="64838"/>
    <lineage>
        <taxon>Eukaryota</taxon>
        <taxon>Metazoa</taxon>
        <taxon>Ecdysozoa</taxon>
        <taxon>Arthropoda</taxon>
        <taxon>Hexapoda</taxon>
        <taxon>Insecta</taxon>
        <taxon>Pterygota</taxon>
        <taxon>Neoptera</taxon>
        <taxon>Endopterygota</taxon>
        <taxon>Hymenoptera</taxon>
        <taxon>Apocrita</taxon>
        <taxon>Ichneumonoidea</taxon>
        <taxon>Braconidae</taxon>
        <taxon>Opiinae</taxon>
        <taxon>Fopius</taxon>
    </lineage>
</organism>
<keyword evidence="7" id="KW-1185">Reference proteome</keyword>
<dbReference type="Proteomes" id="UP000694866">
    <property type="component" value="Unplaced"/>
</dbReference>
<keyword evidence="6" id="KW-0472">Membrane</keyword>
<sequence length="157" mass="18743">MVSSIRTPEACTTFIFKGLLSQASFNLKNQDDHSKTVDMIGPPDPVSNLRPIAFAESRNETKIEKQYREARESTHEWNHKFWSEHNARFISERKEFQNKLKAEGKESVTADEMSVFYKQFLDNNWKNHVNYNYSWYKRNVKILFLEIRVRLSKMKFK</sequence>
<dbReference type="CTD" id="84334"/>
<evidence type="ECO:0000256" key="1">
    <source>
        <dbReference type="ARBA" id="ARBA00004443"/>
    </source>
</evidence>
<dbReference type="Pfam" id="PF10231">
    <property type="entry name" value="COA8"/>
    <property type="match status" value="1"/>
</dbReference>
<protein>
    <submittedName>
        <fullName evidence="8">Apoptogenic protein 1, mitochondrial</fullName>
    </submittedName>
</protein>
<keyword evidence="3" id="KW-0999">Mitochondrion inner membrane</keyword>
<comment type="similarity">
    <text evidence="2">Belongs to the COA8 family.</text>
</comment>
<evidence type="ECO:0000313" key="7">
    <source>
        <dbReference type="Proteomes" id="UP000694866"/>
    </source>
</evidence>
<gene>
    <name evidence="8" type="primary">Coa8</name>
</gene>
<dbReference type="InterPro" id="IPR018796">
    <property type="entry name" value="COA8"/>
</dbReference>
<dbReference type="GeneID" id="105266689"/>
<proteinExistence type="inferred from homology"/>
<reference evidence="8" key="1">
    <citation type="submission" date="2025-08" db="UniProtKB">
        <authorList>
            <consortium name="RefSeq"/>
        </authorList>
    </citation>
    <scope>IDENTIFICATION</scope>
    <source>
        <strain evidence="8">USDA-PBARC FA_bdor</strain>
        <tissue evidence="8">Whole organism</tissue>
    </source>
</reference>
<evidence type="ECO:0000256" key="6">
    <source>
        <dbReference type="ARBA" id="ARBA00023136"/>
    </source>
</evidence>
<evidence type="ECO:0000256" key="5">
    <source>
        <dbReference type="ARBA" id="ARBA00023128"/>
    </source>
</evidence>
<dbReference type="OrthoDB" id="6246201at2759"/>
<dbReference type="AlphaFoldDB" id="A0A9R1U0P3"/>
<comment type="subcellular location">
    <subcellularLocation>
        <location evidence="1">Mitochondrion inner membrane</location>
        <topology evidence="1">Peripheral membrane protein</topology>
        <orientation evidence="1">Matrix side</orientation>
    </subcellularLocation>
</comment>
<dbReference type="GO" id="GO:0005743">
    <property type="term" value="C:mitochondrial inner membrane"/>
    <property type="evidence" value="ECO:0007669"/>
    <property type="project" value="UniProtKB-SubCell"/>
</dbReference>
<evidence type="ECO:0000256" key="2">
    <source>
        <dbReference type="ARBA" id="ARBA00005453"/>
    </source>
</evidence>
<evidence type="ECO:0000313" key="8">
    <source>
        <dbReference type="RefSeq" id="XP_011303338.1"/>
    </source>
</evidence>
<dbReference type="KEGG" id="fas:105266689"/>
<dbReference type="RefSeq" id="XP_011303338.1">
    <property type="nucleotide sequence ID" value="XM_011305036.1"/>
</dbReference>
<keyword evidence="4" id="KW-0809">Transit peptide</keyword>
<dbReference type="PANTHER" id="PTHR31107:SF2">
    <property type="entry name" value="CYTOCHROME C OXIDASE ASSEMBLY FACTOR 8"/>
    <property type="match status" value="1"/>
</dbReference>
<dbReference type="GO" id="GO:0097193">
    <property type="term" value="P:intrinsic apoptotic signaling pathway"/>
    <property type="evidence" value="ECO:0007669"/>
    <property type="project" value="InterPro"/>
</dbReference>
<accession>A0A9R1U0P3</accession>
<keyword evidence="5" id="KW-0496">Mitochondrion</keyword>
<evidence type="ECO:0000256" key="3">
    <source>
        <dbReference type="ARBA" id="ARBA00022792"/>
    </source>
</evidence>
<evidence type="ECO:0000256" key="4">
    <source>
        <dbReference type="ARBA" id="ARBA00022946"/>
    </source>
</evidence>
<name>A0A9R1U0P3_9HYME</name>